<protein>
    <submittedName>
        <fullName evidence="2">Serine hydrolase</fullName>
    </submittedName>
</protein>
<feature type="domain" description="Beta-lactamase-related" evidence="1">
    <location>
        <begin position="62"/>
        <end position="382"/>
    </location>
</feature>
<accession>A0A291N006</accession>
<name>A0A291N006_SPHYA</name>
<evidence type="ECO:0000313" key="3">
    <source>
        <dbReference type="Proteomes" id="UP000219422"/>
    </source>
</evidence>
<dbReference type="InterPro" id="IPR050789">
    <property type="entry name" value="Diverse_Enzym_Activities"/>
</dbReference>
<dbReference type="Gene3D" id="3.40.710.10">
    <property type="entry name" value="DD-peptidase/beta-lactamase superfamily"/>
    <property type="match status" value="1"/>
</dbReference>
<sequence>MRFRKSIGAILALPLVAAAPSPGPAESPHKLAPLTVAVRPSRLPQSAVPVQRFLLTANAEARAFMREQMATKHIPGAQIAVVQHGHIILLEAFGIANLEHRVAVTEDTVFPINSATKSFTGVAAMQLVEAGKLDLDAPISRYLEDLPATWQNIRVRQLLAHTSGLPDIIGRTGLIGDGTEEGAWTTVKALPIESAPGTRFEYNQTNYALLARIIDTLSGMSFAEYFSAHQFKPAGMMHVHFGDGFDIVPDAATPYSFYGSGHGGAATKELGRWRDDLPHFTRTGAGLNASAREIARWVIALQTGKLLAKPESLKRLWTADTLNNGDRNEWAMGWPIVRAAPHPIVGGIGGGRAAFFIYPEDDLAIIVLTNLVGSDPQQFIDKIAAFYVPAIAAAPAYD</sequence>
<evidence type="ECO:0000313" key="2">
    <source>
        <dbReference type="EMBL" id="ATI80535.1"/>
    </source>
</evidence>
<dbReference type="Proteomes" id="UP000219422">
    <property type="component" value="Chromosome"/>
</dbReference>
<dbReference type="PANTHER" id="PTHR43283">
    <property type="entry name" value="BETA-LACTAMASE-RELATED"/>
    <property type="match status" value="1"/>
</dbReference>
<dbReference type="InterPro" id="IPR001466">
    <property type="entry name" value="Beta-lactam-related"/>
</dbReference>
<dbReference type="SUPFAM" id="SSF56601">
    <property type="entry name" value="beta-lactamase/transpeptidase-like"/>
    <property type="match status" value="1"/>
</dbReference>
<dbReference type="EMBL" id="CP023741">
    <property type="protein sequence ID" value="ATI80535.1"/>
    <property type="molecule type" value="Genomic_DNA"/>
</dbReference>
<dbReference type="GO" id="GO:0016787">
    <property type="term" value="F:hydrolase activity"/>
    <property type="evidence" value="ECO:0007669"/>
    <property type="project" value="UniProtKB-KW"/>
</dbReference>
<evidence type="ECO:0000259" key="1">
    <source>
        <dbReference type="Pfam" id="PF00144"/>
    </source>
</evidence>
<dbReference type="AlphaFoldDB" id="A0A291N006"/>
<proteinExistence type="predicted"/>
<keyword evidence="2" id="KW-0378">Hydrolase</keyword>
<reference evidence="2 3" key="1">
    <citation type="submission" date="2017-10" db="EMBL/GenBank/DDBJ databases">
        <title>Sphingobium yanoikuyae S72.</title>
        <authorList>
            <person name="Sanchez E."/>
            <person name="Bustos P."/>
            <person name="Mendoza P."/>
            <person name="Guo X."/>
            <person name="Mendoza A."/>
        </authorList>
    </citation>
    <scope>NUCLEOTIDE SEQUENCE [LARGE SCALE GENOMIC DNA]</scope>
    <source>
        <strain evidence="2 3">S72</strain>
    </source>
</reference>
<dbReference type="InterPro" id="IPR012338">
    <property type="entry name" value="Beta-lactam/transpept-like"/>
</dbReference>
<gene>
    <name evidence="2" type="ORF">A6768_11380</name>
</gene>
<dbReference type="KEGG" id="sya:A6768_11380"/>
<organism evidence="2 3">
    <name type="scientific">Sphingobium yanoikuyae</name>
    <name type="common">Sphingomonas yanoikuyae</name>
    <dbReference type="NCBI Taxonomy" id="13690"/>
    <lineage>
        <taxon>Bacteria</taxon>
        <taxon>Pseudomonadati</taxon>
        <taxon>Pseudomonadota</taxon>
        <taxon>Alphaproteobacteria</taxon>
        <taxon>Sphingomonadales</taxon>
        <taxon>Sphingomonadaceae</taxon>
        <taxon>Sphingobium</taxon>
    </lineage>
</organism>
<dbReference type="Pfam" id="PF00144">
    <property type="entry name" value="Beta-lactamase"/>
    <property type="match status" value="1"/>
</dbReference>